<name>A1T101_PSYIN</name>
<dbReference type="KEGG" id="pin:Ping_3742"/>
<dbReference type="STRING" id="357804.Ping_3742"/>
<dbReference type="InterPro" id="IPR029039">
    <property type="entry name" value="Flavoprotein-like_sf"/>
</dbReference>
<keyword evidence="4" id="KW-0813">Transport</keyword>
<protein>
    <submittedName>
        <fullName evidence="6">Flavodoxin/nitric oxide synthase</fullName>
    </submittedName>
</protein>
<evidence type="ECO:0000256" key="2">
    <source>
        <dbReference type="ARBA" id="ARBA00022630"/>
    </source>
</evidence>
<dbReference type="GO" id="GO:0016491">
    <property type="term" value="F:oxidoreductase activity"/>
    <property type="evidence" value="ECO:0007669"/>
    <property type="project" value="TreeGrafter"/>
</dbReference>
<dbReference type="Gene3D" id="3.40.50.360">
    <property type="match status" value="1"/>
</dbReference>
<dbReference type="GO" id="GO:0005829">
    <property type="term" value="C:cytosol"/>
    <property type="evidence" value="ECO:0007669"/>
    <property type="project" value="TreeGrafter"/>
</dbReference>
<dbReference type="InterPro" id="IPR008254">
    <property type="entry name" value="Flavodoxin/NO_synth"/>
</dbReference>
<dbReference type="NCBIfam" id="NF006531">
    <property type="entry name" value="PRK09004.1"/>
    <property type="match status" value="1"/>
</dbReference>
<dbReference type="PRINTS" id="PR00369">
    <property type="entry name" value="FLAVODOXIN"/>
</dbReference>
<dbReference type="Pfam" id="PF00258">
    <property type="entry name" value="Flavodoxin_1"/>
    <property type="match status" value="1"/>
</dbReference>
<feature type="domain" description="Flavodoxin-like" evidence="5">
    <location>
        <begin position="4"/>
        <end position="145"/>
    </location>
</feature>
<keyword evidence="2" id="KW-0285">Flavoprotein</keyword>
<keyword evidence="7" id="KW-1185">Reference proteome</keyword>
<dbReference type="PANTHER" id="PTHR19384">
    <property type="entry name" value="NITRIC OXIDE SYNTHASE-RELATED"/>
    <property type="match status" value="1"/>
</dbReference>
<dbReference type="InterPro" id="IPR001094">
    <property type="entry name" value="Flavdoxin-like"/>
</dbReference>
<sequence length="151" mass="16727">MSTLQILVGSTLGGTEYVAEAAQVLLEEAGFDSELHFDPDLNTLSLSEDEIWLICLSTHGAGDYPENFKSFAEQLQGVNAPLNDVRYGIIGIGDSNYDTFCEAAKNMDYILEEMGAVRIGDRLEIDVVDHPIPEDNISNWISLWIEDLNDL</sequence>
<dbReference type="SUPFAM" id="SSF52218">
    <property type="entry name" value="Flavoproteins"/>
    <property type="match status" value="1"/>
</dbReference>
<gene>
    <name evidence="6" type="ordered locus">Ping_3742</name>
</gene>
<dbReference type="eggNOG" id="COG0369">
    <property type="taxonomic scope" value="Bacteria"/>
</dbReference>
<evidence type="ECO:0000313" key="7">
    <source>
        <dbReference type="Proteomes" id="UP000000639"/>
    </source>
</evidence>
<dbReference type="GO" id="GO:0050660">
    <property type="term" value="F:flavin adenine dinucleotide binding"/>
    <property type="evidence" value="ECO:0007669"/>
    <property type="project" value="TreeGrafter"/>
</dbReference>
<evidence type="ECO:0000256" key="1">
    <source>
        <dbReference type="ARBA" id="ARBA00001917"/>
    </source>
</evidence>
<dbReference type="GO" id="GO:0010181">
    <property type="term" value="F:FMN binding"/>
    <property type="evidence" value="ECO:0007669"/>
    <property type="project" value="InterPro"/>
</dbReference>
<proteinExistence type="predicted"/>
<dbReference type="OrthoDB" id="359268at2"/>
<keyword evidence="3" id="KW-0288">FMN</keyword>
<dbReference type="EMBL" id="CP000510">
    <property type="protein sequence ID" value="ABM05416.1"/>
    <property type="molecule type" value="Genomic_DNA"/>
</dbReference>
<dbReference type="RefSeq" id="WP_011771964.1">
    <property type="nucleotide sequence ID" value="NC_008709.1"/>
</dbReference>
<evidence type="ECO:0000259" key="5">
    <source>
        <dbReference type="PROSITE" id="PS50902"/>
    </source>
</evidence>
<dbReference type="HOGENOM" id="CLU_051402_4_1_6"/>
<evidence type="ECO:0000256" key="4">
    <source>
        <dbReference type="ARBA" id="ARBA00022982"/>
    </source>
</evidence>
<reference evidence="6 7" key="1">
    <citation type="submission" date="2007-01" db="EMBL/GenBank/DDBJ databases">
        <title>Complete sequence of Psychromonas ingrahamii 37.</title>
        <authorList>
            <consortium name="US DOE Joint Genome Institute"/>
            <person name="Copeland A."/>
            <person name="Lucas S."/>
            <person name="Lapidus A."/>
            <person name="Barry K."/>
            <person name="Detter J.C."/>
            <person name="Glavina del Rio T."/>
            <person name="Hammon N."/>
            <person name="Israni S."/>
            <person name="Dalin E."/>
            <person name="Tice H."/>
            <person name="Pitluck S."/>
            <person name="Thompson L.S."/>
            <person name="Brettin T."/>
            <person name="Bruce D."/>
            <person name="Han C."/>
            <person name="Tapia R."/>
            <person name="Schmutz J."/>
            <person name="Larimer F."/>
            <person name="Land M."/>
            <person name="Hauser L."/>
            <person name="Kyrpides N."/>
            <person name="Ivanova N."/>
            <person name="Staley J."/>
            <person name="Richardson P."/>
        </authorList>
    </citation>
    <scope>NUCLEOTIDE SEQUENCE [LARGE SCALE GENOMIC DNA]</scope>
    <source>
        <strain evidence="6 7">37</strain>
    </source>
</reference>
<dbReference type="AlphaFoldDB" id="A1T101"/>
<evidence type="ECO:0000256" key="3">
    <source>
        <dbReference type="ARBA" id="ARBA00022643"/>
    </source>
</evidence>
<dbReference type="Proteomes" id="UP000000639">
    <property type="component" value="Chromosome"/>
</dbReference>
<evidence type="ECO:0000313" key="6">
    <source>
        <dbReference type="EMBL" id="ABM05416.1"/>
    </source>
</evidence>
<comment type="cofactor">
    <cofactor evidence="1">
        <name>FMN</name>
        <dbReference type="ChEBI" id="CHEBI:58210"/>
    </cofactor>
</comment>
<dbReference type="PANTHER" id="PTHR19384:SF128">
    <property type="entry name" value="NADPH OXIDOREDUCTASE A"/>
    <property type="match status" value="1"/>
</dbReference>
<accession>A1T101</accession>
<keyword evidence="4" id="KW-0249">Electron transport</keyword>
<organism evidence="6 7">
    <name type="scientific">Psychromonas ingrahamii (strain DSM 17664 / CCUG 51855 / 37)</name>
    <dbReference type="NCBI Taxonomy" id="357804"/>
    <lineage>
        <taxon>Bacteria</taxon>
        <taxon>Pseudomonadati</taxon>
        <taxon>Pseudomonadota</taxon>
        <taxon>Gammaproteobacteria</taxon>
        <taxon>Alteromonadales</taxon>
        <taxon>Psychromonadaceae</taxon>
        <taxon>Psychromonas</taxon>
    </lineage>
</organism>
<dbReference type="PROSITE" id="PS50902">
    <property type="entry name" value="FLAVODOXIN_LIKE"/>
    <property type="match status" value="1"/>
</dbReference>